<dbReference type="GO" id="GO:0005509">
    <property type="term" value="F:calcium ion binding"/>
    <property type="evidence" value="ECO:0007669"/>
    <property type="project" value="InterPro"/>
</dbReference>
<dbReference type="SUPFAM" id="SSF47874">
    <property type="entry name" value="Annexin"/>
    <property type="match status" value="1"/>
</dbReference>
<dbReference type="InterPro" id="IPR018502">
    <property type="entry name" value="Annexin_repeat"/>
</dbReference>
<evidence type="ECO:0000256" key="1">
    <source>
        <dbReference type="ARBA" id="ARBA00007831"/>
    </source>
</evidence>
<dbReference type="Proteomes" id="UP000515150">
    <property type="component" value="Chromosome 11"/>
</dbReference>
<dbReference type="OrthoDB" id="37886at2759"/>
<dbReference type="CTD" id="450032"/>
<dbReference type="AlphaFoldDB" id="A0A6P7NY01"/>
<dbReference type="SMART" id="SM00335">
    <property type="entry name" value="ANX"/>
    <property type="match status" value="4"/>
</dbReference>
<dbReference type="InterPro" id="IPR001464">
    <property type="entry name" value="Annexin"/>
</dbReference>
<dbReference type="GO" id="GO:0005634">
    <property type="term" value="C:nucleus"/>
    <property type="evidence" value="ECO:0007669"/>
    <property type="project" value="TreeGrafter"/>
</dbReference>
<keyword evidence="4" id="KW-1185">Reference proteome</keyword>
<gene>
    <name evidence="5 6 7" type="primary">anxa14</name>
</gene>
<protein>
    <submittedName>
        <fullName evidence="5 6">Annexin A2</fullName>
    </submittedName>
</protein>
<dbReference type="PROSITE" id="PS51897">
    <property type="entry name" value="ANNEXIN_2"/>
    <property type="match status" value="2"/>
</dbReference>
<organism evidence="4 5">
    <name type="scientific">Betta splendens</name>
    <name type="common">Siamese fighting fish</name>
    <dbReference type="NCBI Taxonomy" id="158456"/>
    <lineage>
        <taxon>Eukaryota</taxon>
        <taxon>Metazoa</taxon>
        <taxon>Chordata</taxon>
        <taxon>Craniata</taxon>
        <taxon>Vertebrata</taxon>
        <taxon>Euteleostomi</taxon>
        <taxon>Actinopterygii</taxon>
        <taxon>Neopterygii</taxon>
        <taxon>Teleostei</taxon>
        <taxon>Neoteleostei</taxon>
        <taxon>Acanthomorphata</taxon>
        <taxon>Anabantaria</taxon>
        <taxon>Anabantiformes</taxon>
        <taxon>Anabantoidei</taxon>
        <taxon>Osphronemidae</taxon>
        <taxon>Betta</taxon>
    </lineage>
</organism>
<evidence type="ECO:0000313" key="6">
    <source>
        <dbReference type="RefSeq" id="XP_029022884.1"/>
    </source>
</evidence>
<dbReference type="GO" id="GO:0005737">
    <property type="term" value="C:cytoplasm"/>
    <property type="evidence" value="ECO:0007669"/>
    <property type="project" value="TreeGrafter"/>
</dbReference>
<keyword evidence="2" id="KW-0677">Repeat</keyword>
<dbReference type="KEGG" id="bspl:114865706"/>
<name>A0A6P7NY01_BETSP</name>
<proteinExistence type="inferred from homology"/>
<dbReference type="RefSeq" id="XP_040928879.1">
    <property type="nucleotide sequence ID" value="XM_041072945.2"/>
</dbReference>
<dbReference type="FunFam" id="1.10.220.10:FF:000003">
    <property type="entry name" value="Annexin"/>
    <property type="match status" value="1"/>
</dbReference>
<dbReference type="PANTHER" id="PTHR10502:SF8">
    <property type="entry name" value="ANNEXIN"/>
    <property type="match status" value="1"/>
</dbReference>
<dbReference type="GO" id="GO:0005886">
    <property type="term" value="C:plasma membrane"/>
    <property type="evidence" value="ECO:0007669"/>
    <property type="project" value="TreeGrafter"/>
</dbReference>
<comment type="similarity">
    <text evidence="1">Belongs to the annexin family.</text>
</comment>
<dbReference type="RefSeq" id="XP_029022883.1">
    <property type="nucleotide sequence ID" value="XM_029167050.3"/>
</dbReference>
<dbReference type="PANTHER" id="PTHR10502">
    <property type="entry name" value="ANNEXIN"/>
    <property type="match status" value="1"/>
</dbReference>
<evidence type="ECO:0000256" key="3">
    <source>
        <dbReference type="ARBA" id="ARBA00023216"/>
    </source>
</evidence>
<evidence type="ECO:0000313" key="7">
    <source>
        <dbReference type="RefSeq" id="XP_040928879.1"/>
    </source>
</evidence>
<accession>A0A6P7NY01</accession>
<dbReference type="RefSeq" id="XP_029022884.1">
    <property type="nucleotide sequence ID" value="XM_029167051.3"/>
</dbReference>
<evidence type="ECO:0000256" key="2">
    <source>
        <dbReference type="ARBA" id="ARBA00022737"/>
    </source>
</evidence>
<dbReference type="GeneID" id="114865706"/>
<dbReference type="Gene3D" id="1.10.220.10">
    <property type="entry name" value="Annexin"/>
    <property type="match status" value="4"/>
</dbReference>
<dbReference type="GO" id="GO:0012506">
    <property type="term" value="C:vesicle membrane"/>
    <property type="evidence" value="ECO:0007669"/>
    <property type="project" value="TreeGrafter"/>
</dbReference>
<dbReference type="GO" id="GO:0001786">
    <property type="term" value="F:phosphatidylserine binding"/>
    <property type="evidence" value="ECO:0007669"/>
    <property type="project" value="TreeGrafter"/>
</dbReference>
<evidence type="ECO:0000313" key="5">
    <source>
        <dbReference type="RefSeq" id="XP_029022883.1"/>
    </source>
</evidence>
<dbReference type="PRINTS" id="PR00196">
    <property type="entry name" value="ANNEXIN"/>
</dbReference>
<dbReference type="GO" id="GO:0005544">
    <property type="term" value="F:calcium-dependent phospholipid binding"/>
    <property type="evidence" value="ECO:0007669"/>
    <property type="project" value="InterPro"/>
</dbReference>
<dbReference type="Pfam" id="PF00191">
    <property type="entry name" value="Annexin"/>
    <property type="match status" value="4"/>
</dbReference>
<dbReference type="InterPro" id="IPR037104">
    <property type="entry name" value="Annexin_sf"/>
</dbReference>
<evidence type="ECO:0000313" key="4">
    <source>
        <dbReference type="Proteomes" id="UP000515150"/>
    </source>
</evidence>
<reference evidence="5 6" key="1">
    <citation type="submission" date="2025-04" db="UniProtKB">
        <authorList>
            <consortium name="RefSeq"/>
        </authorList>
    </citation>
    <scope>IDENTIFICATION</scope>
</reference>
<sequence length="315" mass="35374">MDFDFLDSCNMWWGTLGTIRPYPNFNPKRDVLALRTALEKKDAAGLVRILTNRTNSQRQDIAKTFEEQTQKQLAPGLRKALGGDLATLLMELLIPPVEYDAYRLQHAIVGLGTDEETLLEVLCTRSGKRLAEISAVYKELYKKDLEKDLKGETSGDFAKLVVALLHKAEVPGVVQRDVESLFASVSGKKVDAAPWIEILTSRDVNHLNKVFMDLELRTGQNVHQTVEKRFTGDFRLGLKTLVQCIRCPEDHLAKRLTSTKSHIVQGVMVSHSEEDLLCVRAAYLKLTGLSLYAALQKQFKGDYLQALLAICRSED</sequence>
<keyword evidence="3" id="KW-0041">Annexin</keyword>